<sequence length="433" mass="44762">MNEPATAAGPKRLPIAALAAGETIVWAAFYYTFPALISRWESDEGWEKTLLTAAFAGTILLSAILAPLAGRLIDRGLGPQLMTGAAAFGAGLLFAVSFTTSLPLFCLFWLALGIPVAGALYEPCFAVLTRALGRRAKPAITAVTLVAGFAGTVAFPLTHWIAEIGGWRLACQTMGGLALFVGLPLLWFGTSRLGAVEEERAEMPPPAAAPATATTATTTTTTTTTTTSVAAPEPAARPQAQAWTPAHRRRFWRLTAGFAIIGGAHGLMLNHLLPILESAHIDEGLAVTAAAGIGPMQVVGRLGMLGVERLVSNRIVTLASCIAVTVGSLCLLGTFAVPVLVVGFVVLHGSGYGTVSIMRPVMLREALGGTNFGAISGRMARVYTGATALSPFLGSLLWLIGGYGLALGLVAGACLVAVVNFATLSNEPVSLVD</sequence>
<evidence type="ECO:0000256" key="3">
    <source>
        <dbReference type="ARBA" id="ARBA00022692"/>
    </source>
</evidence>
<dbReference type="InterPro" id="IPR011701">
    <property type="entry name" value="MFS"/>
</dbReference>
<keyword evidence="5 7" id="KW-0472">Membrane</keyword>
<evidence type="ECO:0000313" key="9">
    <source>
        <dbReference type="EMBL" id="TFF26945.1"/>
    </source>
</evidence>
<dbReference type="InterPro" id="IPR036259">
    <property type="entry name" value="MFS_trans_sf"/>
</dbReference>
<evidence type="ECO:0000313" key="10">
    <source>
        <dbReference type="Proteomes" id="UP000298179"/>
    </source>
</evidence>
<dbReference type="EMBL" id="SOZD01000005">
    <property type="protein sequence ID" value="TFF20644.1"/>
    <property type="molecule type" value="Genomic_DNA"/>
</dbReference>
<keyword evidence="2" id="KW-0813">Transport</keyword>
<dbReference type="Pfam" id="PF07690">
    <property type="entry name" value="MFS_1"/>
    <property type="match status" value="1"/>
</dbReference>
<gene>
    <name evidence="9" type="ORF">E3C22_00190</name>
    <name evidence="8" type="ORF">E3C22_17230</name>
</gene>
<feature type="transmembrane region" description="Helical" evidence="7">
    <location>
        <begin position="12"/>
        <end position="31"/>
    </location>
</feature>
<dbReference type="Proteomes" id="UP000298179">
    <property type="component" value="Unassembled WGS sequence"/>
</dbReference>
<feature type="transmembrane region" description="Helical" evidence="7">
    <location>
        <begin position="107"/>
        <end position="128"/>
    </location>
</feature>
<keyword evidence="10" id="KW-1185">Reference proteome</keyword>
<feature type="transmembrane region" description="Helical" evidence="7">
    <location>
        <begin position="285"/>
        <end position="303"/>
    </location>
</feature>
<dbReference type="AlphaFoldDB" id="A0A4Y8RF00"/>
<dbReference type="GO" id="GO:0016020">
    <property type="term" value="C:membrane"/>
    <property type="evidence" value="ECO:0007669"/>
    <property type="project" value="UniProtKB-SubCell"/>
</dbReference>
<dbReference type="RefSeq" id="WP_134759071.1">
    <property type="nucleotide sequence ID" value="NZ_SOZD01000001.1"/>
</dbReference>
<evidence type="ECO:0000256" key="5">
    <source>
        <dbReference type="ARBA" id="ARBA00023136"/>
    </source>
</evidence>
<name>A0A4Y8RF00_9HYPH</name>
<keyword evidence="3 7" id="KW-0812">Transmembrane</keyword>
<dbReference type="SUPFAM" id="SSF103473">
    <property type="entry name" value="MFS general substrate transporter"/>
    <property type="match status" value="1"/>
</dbReference>
<dbReference type="Gene3D" id="1.20.1250.20">
    <property type="entry name" value="MFS general substrate transporter like domains"/>
    <property type="match status" value="1"/>
</dbReference>
<evidence type="ECO:0000256" key="4">
    <source>
        <dbReference type="ARBA" id="ARBA00022989"/>
    </source>
</evidence>
<feature type="transmembrane region" description="Helical" evidence="7">
    <location>
        <begin position="251"/>
        <end position="273"/>
    </location>
</feature>
<feature type="transmembrane region" description="Helical" evidence="7">
    <location>
        <begin position="406"/>
        <end position="424"/>
    </location>
</feature>
<dbReference type="PANTHER" id="PTHR43385:SF1">
    <property type="entry name" value="RIBOFLAVIN TRANSPORTER RIBJ"/>
    <property type="match status" value="1"/>
</dbReference>
<organism evidence="8 10">
    <name type="scientific">Jiella endophytica</name>
    <dbReference type="NCBI Taxonomy" id="2558362"/>
    <lineage>
        <taxon>Bacteria</taxon>
        <taxon>Pseudomonadati</taxon>
        <taxon>Pseudomonadota</taxon>
        <taxon>Alphaproteobacteria</taxon>
        <taxon>Hyphomicrobiales</taxon>
        <taxon>Aurantimonadaceae</taxon>
        <taxon>Jiella</taxon>
    </lineage>
</organism>
<keyword evidence="4 7" id="KW-1133">Transmembrane helix</keyword>
<accession>A0A4Y8RF00</accession>
<feature type="compositionally biased region" description="Low complexity" evidence="6">
    <location>
        <begin position="209"/>
        <end position="242"/>
    </location>
</feature>
<evidence type="ECO:0000256" key="1">
    <source>
        <dbReference type="ARBA" id="ARBA00004141"/>
    </source>
</evidence>
<reference evidence="8 10" key="1">
    <citation type="submission" date="2019-03" db="EMBL/GenBank/DDBJ databases">
        <title>Jiella endophytica sp. nov., a novel endophytic bacterium isolated from root of Ficus microcarpa Linn. f.</title>
        <authorList>
            <person name="Tuo L."/>
        </authorList>
    </citation>
    <scope>NUCLEOTIDE SEQUENCE [LARGE SCALE GENOMIC DNA]</scope>
    <source>
        <strain evidence="8 10">CBS5Q-3</strain>
    </source>
</reference>
<evidence type="ECO:0000256" key="6">
    <source>
        <dbReference type="SAM" id="MobiDB-lite"/>
    </source>
</evidence>
<evidence type="ECO:0000256" key="7">
    <source>
        <dbReference type="SAM" id="Phobius"/>
    </source>
</evidence>
<feature type="transmembrane region" description="Helical" evidence="7">
    <location>
        <begin position="51"/>
        <end position="69"/>
    </location>
</feature>
<dbReference type="GO" id="GO:0022857">
    <property type="term" value="F:transmembrane transporter activity"/>
    <property type="evidence" value="ECO:0007669"/>
    <property type="project" value="InterPro"/>
</dbReference>
<dbReference type="EMBL" id="SOZD01000001">
    <property type="protein sequence ID" value="TFF26945.1"/>
    <property type="molecule type" value="Genomic_DNA"/>
</dbReference>
<evidence type="ECO:0000313" key="8">
    <source>
        <dbReference type="EMBL" id="TFF20644.1"/>
    </source>
</evidence>
<dbReference type="OrthoDB" id="7200137at2"/>
<feature type="region of interest" description="Disordered" evidence="6">
    <location>
        <begin position="199"/>
        <end position="242"/>
    </location>
</feature>
<feature type="transmembrane region" description="Helical" evidence="7">
    <location>
        <begin position="140"/>
        <end position="161"/>
    </location>
</feature>
<dbReference type="PANTHER" id="PTHR43385">
    <property type="entry name" value="RIBOFLAVIN TRANSPORTER RIBJ"/>
    <property type="match status" value="1"/>
</dbReference>
<comment type="subcellular location">
    <subcellularLocation>
        <location evidence="1">Membrane</location>
        <topology evidence="1">Multi-pass membrane protein</topology>
    </subcellularLocation>
</comment>
<feature type="transmembrane region" description="Helical" evidence="7">
    <location>
        <begin position="81"/>
        <end position="101"/>
    </location>
</feature>
<comment type="caution">
    <text evidence="8">The sequence shown here is derived from an EMBL/GenBank/DDBJ whole genome shotgun (WGS) entry which is preliminary data.</text>
</comment>
<evidence type="ECO:0000256" key="2">
    <source>
        <dbReference type="ARBA" id="ARBA00022448"/>
    </source>
</evidence>
<protein>
    <submittedName>
        <fullName evidence="8">MFS transporter</fullName>
    </submittedName>
</protein>
<dbReference type="InterPro" id="IPR052983">
    <property type="entry name" value="MFS_Riboflavin_Transporter"/>
</dbReference>
<feature type="transmembrane region" description="Helical" evidence="7">
    <location>
        <begin position="167"/>
        <end position="188"/>
    </location>
</feature>
<proteinExistence type="predicted"/>